<evidence type="ECO:0000313" key="2">
    <source>
        <dbReference type="Proteomes" id="UP001500298"/>
    </source>
</evidence>
<accession>A0ABP9DCQ7</accession>
<name>A0ABP9DCQ7_9BACT</name>
<dbReference type="RefSeq" id="WP_345372485.1">
    <property type="nucleotide sequence ID" value="NZ_BAABJX010000038.1"/>
</dbReference>
<comment type="caution">
    <text evidence="1">The sequence shown here is derived from an EMBL/GenBank/DDBJ whole genome shotgun (WGS) entry which is preliminary data.</text>
</comment>
<keyword evidence="2" id="KW-1185">Reference proteome</keyword>
<organism evidence="1 2">
    <name type="scientific">Algivirga pacifica</name>
    <dbReference type="NCBI Taxonomy" id="1162670"/>
    <lineage>
        <taxon>Bacteria</taxon>
        <taxon>Pseudomonadati</taxon>
        <taxon>Bacteroidota</taxon>
        <taxon>Cytophagia</taxon>
        <taxon>Cytophagales</taxon>
        <taxon>Flammeovirgaceae</taxon>
        <taxon>Algivirga</taxon>
    </lineage>
</organism>
<dbReference type="Proteomes" id="UP001500298">
    <property type="component" value="Unassembled WGS sequence"/>
</dbReference>
<dbReference type="EMBL" id="BAABJX010000038">
    <property type="protein sequence ID" value="GAA4839683.1"/>
    <property type="molecule type" value="Genomic_DNA"/>
</dbReference>
<evidence type="ECO:0000313" key="1">
    <source>
        <dbReference type="EMBL" id="GAA4839683.1"/>
    </source>
</evidence>
<protein>
    <submittedName>
        <fullName evidence="1">Uncharacterized protein</fullName>
    </submittedName>
</protein>
<sequence>MKTQDTTREQRFLFKKAQKAGDIFEATRREILEGKARFMDADVTHRHDITNGAGIYNLLLPTNDKIVGISDFQGNQLDPGMNVAAGRIKIGYGKAATAGNPKPQDIVYSSKKGDFPKELLNAKLIVIQDSKTLMKLPVERFTVGADSSKAQGEEDALALSTLLLLAERKEIKVQLEFHPSQEMPDGADAHFFEVRFIGTQTVSK</sequence>
<reference evidence="2" key="1">
    <citation type="journal article" date="2019" name="Int. J. Syst. Evol. Microbiol.">
        <title>The Global Catalogue of Microorganisms (GCM) 10K type strain sequencing project: providing services to taxonomists for standard genome sequencing and annotation.</title>
        <authorList>
            <consortium name="The Broad Institute Genomics Platform"/>
            <consortium name="The Broad Institute Genome Sequencing Center for Infectious Disease"/>
            <person name="Wu L."/>
            <person name="Ma J."/>
        </authorList>
    </citation>
    <scope>NUCLEOTIDE SEQUENCE [LARGE SCALE GENOMIC DNA]</scope>
    <source>
        <strain evidence="2">JCM 18326</strain>
    </source>
</reference>
<gene>
    <name evidence="1" type="ORF">GCM10023331_26100</name>
</gene>
<proteinExistence type="predicted"/>